<dbReference type="EMBL" id="JAACJL010000045">
    <property type="protein sequence ID" value="KAF4613694.1"/>
    <property type="molecule type" value="Genomic_DNA"/>
</dbReference>
<evidence type="ECO:0000313" key="1">
    <source>
        <dbReference type="EMBL" id="KAF4613694.1"/>
    </source>
</evidence>
<accession>A0A8H4VMW4</accession>
<sequence>MASLVKNVVHWGTNNRAKPPAQVDLCEICGKKPKFVDKGFKHPYCSRSCARNGTGPSPSVCLLQGCRATGKTAFANFCSEVHARESVRLGQAEGCELCDIQPRIAGSTLCIPCDRLVREEPRLKELNPDGKTFKNLRAQFLSEWESPTVSAVFEKAYEIILPRDVRVRHEQFS</sequence>
<dbReference type="AlphaFoldDB" id="A0A8H4VMW4"/>
<gene>
    <name evidence="1" type="ORF">D9613_007449</name>
</gene>
<evidence type="ECO:0000313" key="2">
    <source>
        <dbReference type="Proteomes" id="UP000521872"/>
    </source>
</evidence>
<keyword evidence="2" id="KW-1185">Reference proteome</keyword>
<protein>
    <submittedName>
        <fullName evidence="1">Uncharacterized protein</fullName>
    </submittedName>
</protein>
<proteinExistence type="predicted"/>
<dbReference type="Proteomes" id="UP000521872">
    <property type="component" value="Unassembled WGS sequence"/>
</dbReference>
<name>A0A8H4VMW4_9AGAR</name>
<reference evidence="1 2" key="1">
    <citation type="submission" date="2019-12" db="EMBL/GenBank/DDBJ databases">
        <authorList>
            <person name="Floudas D."/>
            <person name="Bentzer J."/>
            <person name="Ahren D."/>
            <person name="Johansson T."/>
            <person name="Persson P."/>
            <person name="Tunlid A."/>
        </authorList>
    </citation>
    <scope>NUCLEOTIDE SEQUENCE [LARGE SCALE GENOMIC DNA]</scope>
    <source>
        <strain evidence="1 2">CBS 102.39</strain>
    </source>
</reference>
<comment type="caution">
    <text evidence="1">The sequence shown here is derived from an EMBL/GenBank/DDBJ whole genome shotgun (WGS) entry which is preliminary data.</text>
</comment>
<organism evidence="1 2">
    <name type="scientific">Agrocybe pediades</name>
    <dbReference type="NCBI Taxonomy" id="84607"/>
    <lineage>
        <taxon>Eukaryota</taxon>
        <taxon>Fungi</taxon>
        <taxon>Dikarya</taxon>
        <taxon>Basidiomycota</taxon>
        <taxon>Agaricomycotina</taxon>
        <taxon>Agaricomycetes</taxon>
        <taxon>Agaricomycetidae</taxon>
        <taxon>Agaricales</taxon>
        <taxon>Agaricineae</taxon>
        <taxon>Strophariaceae</taxon>
        <taxon>Agrocybe</taxon>
    </lineage>
</organism>